<evidence type="ECO:0000313" key="2">
    <source>
        <dbReference type="EMBL" id="GAA3905209.1"/>
    </source>
</evidence>
<keyword evidence="3" id="KW-1185">Reference proteome</keyword>
<feature type="signal peptide" evidence="1">
    <location>
        <begin position="1"/>
        <end position="33"/>
    </location>
</feature>
<dbReference type="PROSITE" id="PS51318">
    <property type="entry name" value="TAT"/>
    <property type="match status" value="1"/>
</dbReference>
<name>A0ABP7LQV6_9ACTN</name>
<dbReference type="RefSeq" id="WP_345554368.1">
    <property type="nucleotide sequence ID" value="NZ_BAAAZA010000059.1"/>
</dbReference>
<dbReference type="Gene3D" id="2.60.20.10">
    <property type="entry name" value="Crystallins"/>
    <property type="match status" value="1"/>
</dbReference>
<organism evidence="2 3">
    <name type="scientific">Streptomyces lannensis</name>
    <dbReference type="NCBI Taxonomy" id="766498"/>
    <lineage>
        <taxon>Bacteria</taxon>
        <taxon>Bacillati</taxon>
        <taxon>Actinomycetota</taxon>
        <taxon>Actinomycetes</taxon>
        <taxon>Kitasatosporales</taxon>
        <taxon>Streptomycetaceae</taxon>
        <taxon>Streptomyces</taxon>
    </lineage>
</organism>
<protein>
    <recommendedName>
        <fullName evidence="4">Peptidase inhibitor family I36</fullName>
    </recommendedName>
</protein>
<evidence type="ECO:0000313" key="3">
    <source>
        <dbReference type="Proteomes" id="UP001501563"/>
    </source>
</evidence>
<dbReference type="InterPro" id="IPR006311">
    <property type="entry name" value="TAT_signal"/>
</dbReference>
<reference evidence="3" key="1">
    <citation type="journal article" date="2019" name="Int. J. Syst. Evol. Microbiol.">
        <title>The Global Catalogue of Microorganisms (GCM) 10K type strain sequencing project: providing services to taxonomists for standard genome sequencing and annotation.</title>
        <authorList>
            <consortium name="The Broad Institute Genomics Platform"/>
            <consortium name="The Broad Institute Genome Sequencing Center for Infectious Disease"/>
            <person name="Wu L."/>
            <person name="Ma J."/>
        </authorList>
    </citation>
    <scope>NUCLEOTIDE SEQUENCE [LARGE SCALE GENOMIC DNA]</scope>
    <source>
        <strain evidence="3">JCM 16578</strain>
    </source>
</reference>
<gene>
    <name evidence="2" type="ORF">GCM10022207_88220</name>
</gene>
<dbReference type="Pfam" id="PF03995">
    <property type="entry name" value="Inhibitor_I36"/>
    <property type="match status" value="1"/>
</dbReference>
<proteinExistence type="predicted"/>
<dbReference type="Proteomes" id="UP001501563">
    <property type="component" value="Unassembled WGS sequence"/>
</dbReference>
<keyword evidence="1" id="KW-0732">Signal</keyword>
<accession>A0ABP7LQV6</accession>
<evidence type="ECO:0000256" key="1">
    <source>
        <dbReference type="SAM" id="SignalP"/>
    </source>
</evidence>
<evidence type="ECO:0008006" key="4">
    <source>
        <dbReference type="Google" id="ProtNLM"/>
    </source>
</evidence>
<sequence length="138" mass="14703">MGITSTARTRRRKLALGSSLGAAALILTTIATAGTAEAAYNCPSGALCAYTSTYGGGSRGAVYEDNTDLTGFSQFRGAESLWNAGTSCNVRVYSGRNYTGNYWTLARGTGMYSLNDVANNPEWGTALYHHVYSNDWCV</sequence>
<comment type="caution">
    <text evidence="2">The sequence shown here is derived from an EMBL/GenBank/DDBJ whole genome shotgun (WGS) entry which is preliminary data.</text>
</comment>
<feature type="chain" id="PRO_5045909210" description="Peptidase inhibitor family I36" evidence="1">
    <location>
        <begin position="34"/>
        <end position="138"/>
    </location>
</feature>
<dbReference type="EMBL" id="BAAAZA010000059">
    <property type="protein sequence ID" value="GAA3905209.1"/>
    <property type="molecule type" value="Genomic_DNA"/>
</dbReference>